<keyword evidence="1" id="KW-0732">Signal</keyword>
<dbReference type="AlphaFoldDB" id="G2I750"/>
<dbReference type="EMBL" id="AP012159">
    <property type="protein sequence ID" value="BAK83947.1"/>
    <property type="molecule type" value="Genomic_DNA"/>
</dbReference>
<evidence type="ECO:0000313" key="3">
    <source>
        <dbReference type="Proteomes" id="UP000009044"/>
    </source>
</evidence>
<evidence type="ECO:0000313" key="2">
    <source>
        <dbReference type="EMBL" id="BAK83947.1"/>
    </source>
</evidence>
<accession>G2I750</accession>
<feature type="signal peptide" evidence="1">
    <location>
        <begin position="1"/>
        <end position="23"/>
    </location>
</feature>
<dbReference type="KEGG" id="gxy:GLX_15350"/>
<protein>
    <submittedName>
        <fullName evidence="2">Uncharacterized protein</fullName>
    </submittedName>
</protein>
<name>G2I750_KOMMN</name>
<dbReference type="Proteomes" id="UP000009044">
    <property type="component" value="Chromosome"/>
</dbReference>
<organism evidence="2 3">
    <name type="scientific">Komagataeibacter medellinensis (strain NBRC 3288 / BCRC 11682 / LMG 1693 / Kondo 51)</name>
    <name type="common">Gluconacetobacter medellinensis</name>
    <dbReference type="NCBI Taxonomy" id="634177"/>
    <lineage>
        <taxon>Bacteria</taxon>
        <taxon>Pseudomonadati</taxon>
        <taxon>Pseudomonadota</taxon>
        <taxon>Alphaproteobacteria</taxon>
        <taxon>Acetobacterales</taxon>
        <taxon>Acetobacteraceae</taxon>
        <taxon>Komagataeibacter</taxon>
    </lineage>
</organism>
<sequence length="149" mass="15964">MTKHKGALALFFMLAFQVMPSHAAALPDEYMKVTISGGRHPVIDIATNLPENMDVSVDINPVGGGFDAGDIYQVHNGHVHVGPLSDNGADVLVGPYNLLITSTVSQFQNDPKVQQLLGDNGQNLNGPDVKESAMGLGRVIDIRRTFTVN</sequence>
<dbReference type="HOGENOM" id="CLU_1747225_0_0_5"/>
<proteinExistence type="predicted"/>
<reference evidence="3" key="1">
    <citation type="journal article" date="2011" name="J. Bacteriol.">
        <title>Complete genome sequence of NBRC 3288, a unique cellulose-nonproducing strain of Gluconacetobacter xylinus isolated from vinegar.</title>
        <authorList>
            <person name="Ogino H."/>
            <person name="Azuma Y."/>
            <person name="Hosoyama A."/>
            <person name="Nakazawa H."/>
            <person name="Matsutani M."/>
            <person name="Hasegawa A."/>
            <person name="Otsuyama K."/>
            <person name="Matsushita K."/>
            <person name="Fujita N."/>
            <person name="Shirai M."/>
        </authorList>
    </citation>
    <scope>NUCLEOTIDE SEQUENCE [LARGE SCALE GENOMIC DNA]</scope>
    <source>
        <strain evidence="3">NBRC 3288 / BCRC 11682 / LMG 1693</strain>
    </source>
</reference>
<gene>
    <name evidence="2" type="ordered locus">GLX_15350</name>
</gene>
<feature type="chain" id="PRO_5003431430" evidence="1">
    <location>
        <begin position="24"/>
        <end position="149"/>
    </location>
</feature>
<evidence type="ECO:0000256" key="1">
    <source>
        <dbReference type="SAM" id="SignalP"/>
    </source>
</evidence>
<dbReference type="PATRIC" id="fig|634177.7.peg.1759"/>
<dbReference type="RefSeq" id="WP_014105489.1">
    <property type="nucleotide sequence ID" value="NC_016027.1"/>
</dbReference>